<dbReference type="InterPro" id="IPR001208">
    <property type="entry name" value="MCM_dom"/>
</dbReference>
<evidence type="ECO:0000313" key="20">
    <source>
        <dbReference type="RefSeq" id="XP_047739761.1"/>
    </source>
</evidence>
<dbReference type="Pfam" id="PF25051">
    <property type="entry name" value="WHD_MCM8"/>
    <property type="match status" value="1"/>
</dbReference>
<dbReference type="InterPro" id="IPR018525">
    <property type="entry name" value="MCM_CS"/>
</dbReference>
<dbReference type="KEGG" id="hazt:108677389"/>
<evidence type="ECO:0000256" key="13">
    <source>
        <dbReference type="ARBA" id="ARBA00041084"/>
    </source>
</evidence>
<feature type="region of interest" description="Disordered" evidence="17">
    <location>
        <begin position="223"/>
        <end position="247"/>
    </location>
</feature>
<evidence type="ECO:0000313" key="19">
    <source>
        <dbReference type="Proteomes" id="UP000694843"/>
    </source>
</evidence>
<dbReference type="SMART" id="SM00382">
    <property type="entry name" value="AAA"/>
    <property type="match status" value="1"/>
</dbReference>
<dbReference type="Pfam" id="PF26065">
    <property type="entry name" value="MCM8_N"/>
    <property type="match status" value="1"/>
</dbReference>
<dbReference type="GO" id="GO:0016787">
    <property type="term" value="F:hydrolase activity"/>
    <property type="evidence" value="ECO:0007669"/>
    <property type="project" value="UniProtKB-KW"/>
</dbReference>
<evidence type="ECO:0000256" key="1">
    <source>
        <dbReference type="ARBA" id="ARBA00004123"/>
    </source>
</evidence>
<evidence type="ECO:0000259" key="18">
    <source>
        <dbReference type="PROSITE" id="PS50051"/>
    </source>
</evidence>
<dbReference type="SUPFAM" id="SSF52540">
    <property type="entry name" value="P-loop containing nucleoside triphosphate hydrolases"/>
    <property type="match status" value="1"/>
</dbReference>
<dbReference type="Pfam" id="PF17855">
    <property type="entry name" value="MCM_lid"/>
    <property type="match status" value="1"/>
</dbReference>
<dbReference type="Gene3D" id="3.40.50.300">
    <property type="entry name" value="P-loop containing nucleotide triphosphate hydrolases"/>
    <property type="match status" value="1"/>
</dbReference>
<dbReference type="OMA" id="AREYCKP"/>
<accession>A0A979FRK2</accession>
<dbReference type="Pfam" id="PF00493">
    <property type="entry name" value="MCM"/>
    <property type="match status" value="1"/>
</dbReference>
<dbReference type="InterPro" id="IPR003593">
    <property type="entry name" value="AAA+_ATPase"/>
</dbReference>
<keyword evidence="12" id="KW-0539">Nucleus</keyword>
<sequence length="921" mass="99652">MSSPKSYQIQKWNWRGRGRGTRGRGFHQRPGGPGPGKRSNKNNPNNTNPSPSNESSASNYGFAGSLEQSNEPYNSAALIKASGPIPVSCRQPLITTLLPPAKCPFKGWHIYMTQAYSETNENVQKIQNLQKFLLHSTTDKERDAVWNTCSFKVSLKELVADPELQVSEPSLLSEIINTPQTVLNALGLAMHQILYNTAEALVRKHTTEQLNLTLAQQQSSLSNHSLDASNSMMSTPGMTSQNPASGSSFLNMSVSEESVQAAMPDIKVPLVCARLHDDREGHITPLKELKANLYGKLVSITGTVVRVSGVSQRCVTLAFSCQTCLAVFGLSQPDARYTVPNQCASEGCRSRQFTPLRSHALTHTIDHQTIRVQENNSDTGDEALSPEHGRVPRCVECHLSRDLVDACIPGDLVTITGTVTVEQSGESSGRHGDACLFLVCVEVCSIDTCKTDPSSAAAGNFTITDYYNIRAVHARPSLFRLLVQSLCPTIYGQELVKAGLTLCLFGGCSGSDDAVGIRGEAHILVVGDPGLGKSQMLQACANIAPRGVFVCGNTATSAGLTVSLTRESGSGDYSLEGGALVLADRGVCCIDELDKMQHAQHQALLEGMEQQRISVAKGGLVCTLPARAAVLAAANPVHGHYNKAKTVAENLKISAPLLSRFDLLFILVDRPDEELDSLLSRHVMALHSESKKKPSLNCSVSSAGLDSVSGLNSSVLEGREHASLSERLKYAPGEFEEPLPASTFRKFICYARRYVQPRLSTTAAAILQTFYLELRSQHHSSAASAPPITTRHLEALVRLTQARAKCELREEATEDDARDVVALMRYSMIDTLADDLGNLHFERSSHGSGSSNRSQARRLLTCLQRHSDMTGTSLYSVQDLRAVAAQAQIDASAVAGLIEGLNQQGFLINKGNRMYQLVTSK</sequence>
<keyword evidence="8 20" id="KW-0347">Helicase</keyword>
<dbReference type="PROSITE" id="PS50051">
    <property type="entry name" value="MCM_2"/>
    <property type="match status" value="1"/>
</dbReference>
<dbReference type="GO" id="GO:0097362">
    <property type="term" value="C:MCM8-MCM9 complex"/>
    <property type="evidence" value="ECO:0007669"/>
    <property type="project" value="UniProtKB-ARBA"/>
</dbReference>
<dbReference type="GO" id="GO:0005524">
    <property type="term" value="F:ATP binding"/>
    <property type="evidence" value="ECO:0007669"/>
    <property type="project" value="UniProtKB-KW"/>
</dbReference>
<dbReference type="GO" id="GO:0006260">
    <property type="term" value="P:DNA replication"/>
    <property type="evidence" value="ECO:0007669"/>
    <property type="project" value="InterPro"/>
</dbReference>
<dbReference type="AlphaFoldDB" id="A0A979FRK2"/>
<dbReference type="InterPro" id="IPR031327">
    <property type="entry name" value="MCM"/>
</dbReference>
<gene>
    <name evidence="20" type="primary">LOC108677389</name>
</gene>
<dbReference type="GO" id="GO:0005634">
    <property type="term" value="C:nucleus"/>
    <property type="evidence" value="ECO:0007669"/>
    <property type="project" value="UniProtKB-SubCell"/>
</dbReference>
<dbReference type="PANTHER" id="PTHR11630">
    <property type="entry name" value="DNA REPLICATION LICENSING FACTOR MCM FAMILY MEMBER"/>
    <property type="match status" value="1"/>
</dbReference>
<dbReference type="GO" id="GO:0003697">
    <property type="term" value="F:single-stranded DNA binding"/>
    <property type="evidence" value="ECO:0007669"/>
    <property type="project" value="TreeGrafter"/>
</dbReference>
<dbReference type="SMART" id="SM00350">
    <property type="entry name" value="MCM"/>
    <property type="match status" value="1"/>
</dbReference>
<dbReference type="OrthoDB" id="422555at2759"/>
<evidence type="ECO:0000256" key="2">
    <source>
        <dbReference type="ARBA" id="ARBA00008010"/>
    </source>
</evidence>
<keyword evidence="4" id="KW-0235">DNA replication</keyword>
<evidence type="ECO:0000256" key="10">
    <source>
        <dbReference type="ARBA" id="ARBA00023125"/>
    </source>
</evidence>
<dbReference type="Proteomes" id="UP000694843">
    <property type="component" value="Unplaced"/>
</dbReference>
<dbReference type="GO" id="GO:0000724">
    <property type="term" value="P:double-strand break repair via homologous recombination"/>
    <property type="evidence" value="ECO:0007669"/>
    <property type="project" value="UniProtKB-ARBA"/>
</dbReference>
<protein>
    <recommendedName>
        <fullName evidence="13">DNA helicase MCM8</fullName>
        <ecNumber evidence="3">3.6.4.12</ecNumber>
    </recommendedName>
    <alternativeName>
        <fullName evidence="14">Minichromosome maintenance 8</fullName>
    </alternativeName>
</protein>
<dbReference type="InterPro" id="IPR058767">
    <property type="entry name" value="MCM8_N"/>
</dbReference>
<dbReference type="InterPro" id="IPR056875">
    <property type="entry name" value="MCM8/REC_WHD"/>
</dbReference>
<proteinExistence type="inferred from homology"/>
<keyword evidence="11" id="KW-0234">DNA repair</keyword>
<evidence type="ECO:0000256" key="6">
    <source>
        <dbReference type="ARBA" id="ARBA00022763"/>
    </source>
</evidence>
<dbReference type="InterPro" id="IPR041562">
    <property type="entry name" value="MCM_lid"/>
</dbReference>
<keyword evidence="5 16" id="KW-0547">Nucleotide-binding</keyword>
<dbReference type="PANTHER" id="PTHR11630:SF47">
    <property type="entry name" value="DNA HELICASE MCM8"/>
    <property type="match status" value="1"/>
</dbReference>
<evidence type="ECO:0000256" key="11">
    <source>
        <dbReference type="ARBA" id="ARBA00023204"/>
    </source>
</evidence>
<dbReference type="InterPro" id="IPR027417">
    <property type="entry name" value="P-loop_NTPase"/>
</dbReference>
<dbReference type="CDD" id="cd22247">
    <property type="entry name" value="MCM8_WHD"/>
    <property type="match status" value="1"/>
</dbReference>
<feature type="region of interest" description="Disordered" evidence="17">
    <location>
        <begin position="1"/>
        <end position="66"/>
    </location>
</feature>
<evidence type="ECO:0000256" key="5">
    <source>
        <dbReference type="ARBA" id="ARBA00022741"/>
    </source>
</evidence>
<name>A0A979FRK2_HYAAZ</name>
<feature type="compositionally biased region" description="Polar residues" evidence="17">
    <location>
        <begin position="1"/>
        <end position="11"/>
    </location>
</feature>
<organism evidence="19 20">
    <name type="scientific">Hyalella azteca</name>
    <name type="common">Amphipod</name>
    <dbReference type="NCBI Taxonomy" id="294128"/>
    <lineage>
        <taxon>Eukaryota</taxon>
        <taxon>Metazoa</taxon>
        <taxon>Ecdysozoa</taxon>
        <taxon>Arthropoda</taxon>
        <taxon>Crustacea</taxon>
        <taxon>Multicrustacea</taxon>
        <taxon>Malacostraca</taxon>
        <taxon>Eumalacostraca</taxon>
        <taxon>Peracarida</taxon>
        <taxon>Amphipoda</taxon>
        <taxon>Senticaudata</taxon>
        <taxon>Talitrida</taxon>
        <taxon>Talitroidea</taxon>
        <taxon>Hyalellidae</taxon>
        <taxon>Hyalella</taxon>
    </lineage>
</organism>
<feature type="compositionally biased region" description="Low complexity" evidence="17">
    <location>
        <begin position="41"/>
        <end position="59"/>
    </location>
</feature>
<evidence type="ECO:0000256" key="12">
    <source>
        <dbReference type="ARBA" id="ARBA00023242"/>
    </source>
</evidence>
<keyword evidence="6" id="KW-0227">DNA damage</keyword>
<dbReference type="PRINTS" id="PR01657">
    <property type="entry name" value="MCMFAMILY"/>
</dbReference>
<keyword evidence="7" id="KW-0378">Hydrolase</keyword>
<dbReference type="RefSeq" id="XP_047739761.1">
    <property type="nucleotide sequence ID" value="XM_047883805.1"/>
</dbReference>
<evidence type="ECO:0000256" key="9">
    <source>
        <dbReference type="ARBA" id="ARBA00022840"/>
    </source>
</evidence>
<evidence type="ECO:0000256" key="15">
    <source>
        <dbReference type="ARBA" id="ARBA00047995"/>
    </source>
</evidence>
<evidence type="ECO:0000256" key="16">
    <source>
        <dbReference type="RuleBase" id="RU004070"/>
    </source>
</evidence>
<dbReference type="Gene3D" id="2.20.28.10">
    <property type="match status" value="1"/>
</dbReference>
<dbReference type="EC" id="3.6.4.12" evidence="3"/>
<evidence type="ECO:0000256" key="14">
    <source>
        <dbReference type="ARBA" id="ARBA00042306"/>
    </source>
</evidence>
<evidence type="ECO:0000256" key="7">
    <source>
        <dbReference type="ARBA" id="ARBA00022801"/>
    </source>
</evidence>
<dbReference type="Gene3D" id="2.40.50.140">
    <property type="entry name" value="Nucleic acid-binding proteins"/>
    <property type="match status" value="1"/>
</dbReference>
<keyword evidence="19" id="KW-1185">Reference proteome</keyword>
<dbReference type="InterPro" id="IPR012340">
    <property type="entry name" value="NA-bd_OB-fold"/>
</dbReference>
<dbReference type="SUPFAM" id="SSF50249">
    <property type="entry name" value="Nucleic acid-binding proteins"/>
    <property type="match status" value="1"/>
</dbReference>
<feature type="domain" description="MCM C-terminal AAA(+) ATPase" evidence="18">
    <location>
        <begin position="478"/>
        <end position="683"/>
    </location>
</feature>
<dbReference type="PROSITE" id="PS00847">
    <property type="entry name" value="MCM_1"/>
    <property type="match status" value="1"/>
</dbReference>
<dbReference type="Pfam" id="PF17207">
    <property type="entry name" value="MCM_OB"/>
    <property type="match status" value="1"/>
</dbReference>
<keyword evidence="10 16" id="KW-0238">DNA-binding</keyword>
<evidence type="ECO:0000256" key="3">
    <source>
        <dbReference type="ARBA" id="ARBA00012551"/>
    </source>
</evidence>
<feature type="compositionally biased region" description="Basic residues" evidence="17">
    <location>
        <begin position="14"/>
        <end position="27"/>
    </location>
</feature>
<comment type="similarity">
    <text evidence="2 16">Belongs to the MCM family.</text>
</comment>
<dbReference type="InterPro" id="IPR033762">
    <property type="entry name" value="MCM_OB"/>
</dbReference>
<evidence type="ECO:0000256" key="17">
    <source>
        <dbReference type="SAM" id="MobiDB-lite"/>
    </source>
</evidence>
<dbReference type="GeneID" id="108677389"/>
<evidence type="ECO:0000256" key="4">
    <source>
        <dbReference type="ARBA" id="ARBA00022705"/>
    </source>
</evidence>
<keyword evidence="9 16" id="KW-0067">ATP-binding</keyword>
<evidence type="ECO:0000256" key="8">
    <source>
        <dbReference type="ARBA" id="ARBA00022806"/>
    </source>
</evidence>
<reference evidence="20" key="1">
    <citation type="submission" date="2025-08" db="UniProtKB">
        <authorList>
            <consortium name="RefSeq"/>
        </authorList>
    </citation>
    <scope>IDENTIFICATION</scope>
    <source>
        <tissue evidence="20">Whole organism</tissue>
    </source>
</reference>
<comment type="subcellular location">
    <subcellularLocation>
        <location evidence="1">Nucleus</location>
    </subcellularLocation>
</comment>
<dbReference type="GO" id="GO:0017116">
    <property type="term" value="F:single-stranded DNA helicase activity"/>
    <property type="evidence" value="ECO:0007669"/>
    <property type="project" value="TreeGrafter"/>
</dbReference>
<comment type="catalytic activity">
    <reaction evidence="15">
        <text>ATP + H2O = ADP + phosphate + H(+)</text>
        <dbReference type="Rhea" id="RHEA:13065"/>
        <dbReference type="ChEBI" id="CHEBI:15377"/>
        <dbReference type="ChEBI" id="CHEBI:15378"/>
        <dbReference type="ChEBI" id="CHEBI:30616"/>
        <dbReference type="ChEBI" id="CHEBI:43474"/>
        <dbReference type="ChEBI" id="CHEBI:456216"/>
        <dbReference type="EC" id="3.6.4.12"/>
    </reaction>
</comment>
<dbReference type="FunFam" id="2.20.28.10:FF:000007">
    <property type="entry name" value="DNA helicase MCM8 isoform X1"/>
    <property type="match status" value="1"/>
</dbReference>